<evidence type="ECO:0000256" key="1">
    <source>
        <dbReference type="SAM" id="MobiDB-lite"/>
    </source>
</evidence>
<dbReference type="AlphaFoldDB" id="A0A4Y7TG25"/>
<feature type="compositionally biased region" description="Basic residues" evidence="1">
    <location>
        <begin position="869"/>
        <end position="880"/>
    </location>
</feature>
<feature type="region of interest" description="Disordered" evidence="1">
    <location>
        <begin position="551"/>
        <end position="642"/>
    </location>
</feature>
<feature type="region of interest" description="Disordered" evidence="1">
    <location>
        <begin position="802"/>
        <end position="823"/>
    </location>
</feature>
<dbReference type="InterPro" id="IPR037191">
    <property type="entry name" value="VPS9_dom_sf"/>
</dbReference>
<comment type="caution">
    <text evidence="3">The sequence shown here is derived from an EMBL/GenBank/DDBJ whole genome shotgun (WGS) entry which is preliminary data.</text>
</comment>
<dbReference type="GO" id="GO:0016192">
    <property type="term" value="P:vesicle-mediated transport"/>
    <property type="evidence" value="ECO:0007669"/>
    <property type="project" value="InterPro"/>
</dbReference>
<feature type="compositionally biased region" description="Low complexity" evidence="1">
    <location>
        <begin position="58"/>
        <end position="67"/>
    </location>
</feature>
<feature type="compositionally biased region" description="Polar residues" evidence="1">
    <location>
        <begin position="617"/>
        <end position="632"/>
    </location>
</feature>
<feature type="compositionally biased region" description="Low complexity" evidence="1">
    <location>
        <begin position="978"/>
        <end position="992"/>
    </location>
</feature>
<keyword evidence="4" id="KW-1185">Reference proteome</keyword>
<dbReference type="Gene3D" id="1.20.1050.80">
    <property type="entry name" value="VPS9 domain"/>
    <property type="match status" value="2"/>
</dbReference>
<feature type="region of interest" description="Disordered" evidence="1">
    <location>
        <begin position="239"/>
        <end position="310"/>
    </location>
</feature>
<dbReference type="SUPFAM" id="SSF109993">
    <property type="entry name" value="VPS9 domain"/>
    <property type="match status" value="1"/>
</dbReference>
<accession>A0A4Y7TG25</accession>
<feature type="region of interest" description="Disordered" evidence="1">
    <location>
        <begin position="1"/>
        <end position="75"/>
    </location>
</feature>
<feature type="region of interest" description="Disordered" evidence="1">
    <location>
        <begin position="848"/>
        <end position="998"/>
    </location>
</feature>
<gene>
    <name evidence="3" type="ORF">FA13DRAFT_1754220</name>
</gene>
<evidence type="ECO:0000313" key="4">
    <source>
        <dbReference type="Proteomes" id="UP000298030"/>
    </source>
</evidence>
<proteinExistence type="predicted"/>
<dbReference type="PANTHER" id="PTHR23101:SF25">
    <property type="entry name" value="GTPASE-ACTIVATING PROTEIN AND VPS9 DOMAIN-CONTAINING PROTEIN 1"/>
    <property type="match status" value="1"/>
</dbReference>
<dbReference type="GO" id="GO:0005085">
    <property type="term" value="F:guanyl-nucleotide exchange factor activity"/>
    <property type="evidence" value="ECO:0007669"/>
    <property type="project" value="InterPro"/>
</dbReference>
<dbReference type="InterPro" id="IPR003123">
    <property type="entry name" value="VPS9"/>
</dbReference>
<dbReference type="OrthoDB" id="10264848at2759"/>
<dbReference type="GO" id="GO:0030139">
    <property type="term" value="C:endocytic vesicle"/>
    <property type="evidence" value="ECO:0007669"/>
    <property type="project" value="TreeGrafter"/>
</dbReference>
<feature type="compositionally biased region" description="Polar residues" evidence="1">
    <location>
        <begin position="291"/>
        <end position="310"/>
    </location>
</feature>
<feature type="compositionally biased region" description="Low complexity" evidence="1">
    <location>
        <begin position="278"/>
        <end position="290"/>
    </location>
</feature>
<evidence type="ECO:0000313" key="3">
    <source>
        <dbReference type="EMBL" id="TEB33116.1"/>
    </source>
</evidence>
<dbReference type="InterPro" id="IPR045046">
    <property type="entry name" value="Vps9-like"/>
</dbReference>
<feature type="domain" description="VPS9" evidence="2">
    <location>
        <begin position="475"/>
        <end position="728"/>
    </location>
</feature>
<sequence length="1073" mass="114685">MNTQRDRSFPATSIGRSSGARVQQASVHDAHPLLSPGPASATSPPTPKYLPYTPRQRGAAAATTTGTIVHPPPSPLNPGNATTKLQLMHLKAAAQNLGLDTSTIGWGILEKLVGFNEGEEWSEIWGLPHLRQGAHSATLLLPLEQQSNERFTLEFIRDHIVVVDNASVISSSGLRGALAQGAITLRSTLSPTSKLFQDILSPISRSTAFSLLPPLPTVSEQVPYPKLVVQSECTTLPLPPRAQASSIQKPPLPPRPGRTTSGSSTASRIPNPFASLFGGSSSKGTPTTSSVNLTPASPPTSIRSFDSSTDSGNPVDVLAYTIDRKIVRNEMAKEINKGLRAEIKRLLLGSAPNWVVDRVVGFTTEWMPFVRVRSSKRGSSDHHGGERAYQINVLEENSDDAADRVQEFLAVLEEDFRSSLAKRWSSVEGDTDGEKGEKEAEELDGRVREMMELVERVVCSLFYERLFMQPTTDDASHDEALTSRIAALNKLDLTLGHLDVLVGDNGPDVEVVVNACGEMLNQLDPCRCPADKAAILVAAHKVVVDGLSRLPPIRLKGEGDTNEVEMPVADGGNDLLTARPTNPEPTQTDAARPGADDKQAGNPKPLPAVGSREAGTRESQPSPLQIPTTNLPPTKPSRLHHRPSALDLSDISSTKPRKPPTPTPVSGDILLPMLIFSVAKANPPRLLSNLLYTQRFRNRSLAGEESYCLINLMAVAEFLENVDLESLGLGEAGRVVTADLTPIPLGRSPVTSETPLAPGTPGSEVVGLRGRMEQQVDAIADSANKVITGVVDSSFGILRSFLPNQQGSSATPSPRAGFGLLRRTDSSGGGGGFSIANLAAALPTIQRSRANSREGQQLVDVSRPSSRARSLRSNRSKGSLRVRVGAEGETSESESLTTTSDSEGDSEDSEEDDSDDEEGDRGDEEEPRAAGADARSIKSFESMLAESSRRSRRRKRTSGKGDEDYQSDSPSTAPMPNSSADTAAAAGTSASARKSLSDRLAKVSGLASSLKRFLHSPVASSSPMQQPQLLLAPPIQKFVDCNPGDLRLSEIGELLRDYRRIVEGVRSVGGFAE</sequence>
<dbReference type="PANTHER" id="PTHR23101">
    <property type="entry name" value="RAB GDP/GTP EXCHANGE FACTOR"/>
    <property type="match status" value="1"/>
</dbReference>
<feature type="compositionally biased region" description="Low complexity" evidence="1">
    <location>
        <begin position="32"/>
        <end position="43"/>
    </location>
</feature>
<dbReference type="GO" id="GO:0031267">
    <property type="term" value="F:small GTPase binding"/>
    <property type="evidence" value="ECO:0007669"/>
    <property type="project" value="TreeGrafter"/>
</dbReference>
<dbReference type="Pfam" id="PF02204">
    <property type="entry name" value="VPS9"/>
    <property type="match status" value="1"/>
</dbReference>
<feature type="compositionally biased region" description="Polar residues" evidence="1">
    <location>
        <begin position="10"/>
        <end position="26"/>
    </location>
</feature>
<feature type="compositionally biased region" description="Polar residues" evidence="1">
    <location>
        <begin position="967"/>
        <end position="977"/>
    </location>
</feature>
<dbReference type="GO" id="GO:0005829">
    <property type="term" value="C:cytosol"/>
    <property type="evidence" value="ECO:0007669"/>
    <property type="project" value="TreeGrafter"/>
</dbReference>
<organism evidence="3 4">
    <name type="scientific">Coprinellus micaceus</name>
    <name type="common">Glistening ink-cap mushroom</name>
    <name type="synonym">Coprinus micaceus</name>
    <dbReference type="NCBI Taxonomy" id="71717"/>
    <lineage>
        <taxon>Eukaryota</taxon>
        <taxon>Fungi</taxon>
        <taxon>Dikarya</taxon>
        <taxon>Basidiomycota</taxon>
        <taxon>Agaricomycotina</taxon>
        <taxon>Agaricomycetes</taxon>
        <taxon>Agaricomycetidae</taxon>
        <taxon>Agaricales</taxon>
        <taxon>Agaricineae</taxon>
        <taxon>Psathyrellaceae</taxon>
        <taxon>Coprinellus</taxon>
    </lineage>
</organism>
<dbReference type="STRING" id="71717.A0A4Y7TG25"/>
<protein>
    <recommendedName>
        <fullName evidence="2">VPS9 domain-containing protein</fullName>
    </recommendedName>
</protein>
<feature type="compositionally biased region" description="Polar residues" evidence="1">
    <location>
        <begin position="802"/>
        <end position="812"/>
    </location>
</feature>
<dbReference type="EMBL" id="QPFP01000013">
    <property type="protein sequence ID" value="TEB33116.1"/>
    <property type="molecule type" value="Genomic_DNA"/>
</dbReference>
<reference evidence="3 4" key="1">
    <citation type="journal article" date="2019" name="Nat. Ecol. Evol.">
        <title>Megaphylogeny resolves global patterns of mushroom evolution.</title>
        <authorList>
            <person name="Varga T."/>
            <person name="Krizsan K."/>
            <person name="Foldi C."/>
            <person name="Dima B."/>
            <person name="Sanchez-Garcia M."/>
            <person name="Sanchez-Ramirez S."/>
            <person name="Szollosi G.J."/>
            <person name="Szarkandi J.G."/>
            <person name="Papp V."/>
            <person name="Albert L."/>
            <person name="Andreopoulos W."/>
            <person name="Angelini C."/>
            <person name="Antonin V."/>
            <person name="Barry K.W."/>
            <person name="Bougher N.L."/>
            <person name="Buchanan P."/>
            <person name="Buyck B."/>
            <person name="Bense V."/>
            <person name="Catcheside P."/>
            <person name="Chovatia M."/>
            <person name="Cooper J."/>
            <person name="Damon W."/>
            <person name="Desjardin D."/>
            <person name="Finy P."/>
            <person name="Geml J."/>
            <person name="Haridas S."/>
            <person name="Hughes K."/>
            <person name="Justo A."/>
            <person name="Karasinski D."/>
            <person name="Kautmanova I."/>
            <person name="Kiss B."/>
            <person name="Kocsube S."/>
            <person name="Kotiranta H."/>
            <person name="LaButti K.M."/>
            <person name="Lechner B.E."/>
            <person name="Liimatainen K."/>
            <person name="Lipzen A."/>
            <person name="Lukacs Z."/>
            <person name="Mihaltcheva S."/>
            <person name="Morgado L.N."/>
            <person name="Niskanen T."/>
            <person name="Noordeloos M.E."/>
            <person name="Ohm R.A."/>
            <person name="Ortiz-Santana B."/>
            <person name="Ovrebo C."/>
            <person name="Racz N."/>
            <person name="Riley R."/>
            <person name="Savchenko A."/>
            <person name="Shiryaev A."/>
            <person name="Soop K."/>
            <person name="Spirin V."/>
            <person name="Szebenyi C."/>
            <person name="Tomsovsky M."/>
            <person name="Tulloss R.E."/>
            <person name="Uehling J."/>
            <person name="Grigoriev I.V."/>
            <person name="Vagvolgyi C."/>
            <person name="Papp T."/>
            <person name="Martin F.M."/>
            <person name="Miettinen O."/>
            <person name="Hibbett D.S."/>
            <person name="Nagy L.G."/>
        </authorList>
    </citation>
    <scope>NUCLEOTIDE SEQUENCE [LARGE SCALE GENOMIC DNA]</scope>
    <source>
        <strain evidence="3 4">FP101781</strain>
    </source>
</reference>
<feature type="region of interest" description="Disordered" evidence="1">
    <location>
        <begin position="647"/>
        <end position="666"/>
    </location>
</feature>
<feature type="compositionally biased region" description="Acidic residues" evidence="1">
    <location>
        <begin position="902"/>
        <end position="926"/>
    </location>
</feature>
<evidence type="ECO:0000259" key="2">
    <source>
        <dbReference type="PROSITE" id="PS51205"/>
    </source>
</evidence>
<dbReference type="PROSITE" id="PS51205">
    <property type="entry name" value="VPS9"/>
    <property type="match status" value="1"/>
</dbReference>
<dbReference type="Proteomes" id="UP000298030">
    <property type="component" value="Unassembled WGS sequence"/>
</dbReference>
<name>A0A4Y7TG25_COPMI</name>